<evidence type="ECO:0000313" key="1">
    <source>
        <dbReference type="EMBL" id="MBX52446.1"/>
    </source>
</evidence>
<sequence>MFTQEALTVIGGAAYINFKMMGFKKMKEIIELVSSKWGVIPDSSIS</sequence>
<reference evidence="1" key="1">
    <citation type="submission" date="2018-02" db="EMBL/GenBank/DDBJ databases">
        <title>Rhizophora mucronata_Transcriptome.</title>
        <authorList>
            <person name="Meera S.P."/>
            <person name="Sreeshan A."/>
            <person name="Augustine A."/>
        </authorList>
    </citation>
    <scope>NUCLEOTIDE SEQUENCE</scope>
    <source>
        <tissue evidence="1">Leaf</tissue>
    </source>
</reference>
<dbReference type="AlphaFoldDB" id="A0A2P2PCH1"/>
<organism evidence="1">
    <name type="scientific">Rhizophora mucronata</name>
    <name type="common">Asiatic mangrove</name>
    <dbReference type="NCBI Taxonomy" id="61149"/>
    <lineage>
        <taxon>Eukaryota</taxon>
        <taxon>Viridiplantae</taxon>
        <taxon>Streptophyta</taxon>
        <taxon>Embryophyta</taxon>
        <taxon>Tracheophyta</taxon>
        <taxon>Spermatophyta</taxon>
        <taxon>Magnoliopsida</taxon>
        <taxon>eudicotyledons</taxon>
        <taxon>Gunneridae</taxon>
        <taxon>Pentapetalae</taxon>
        <taxon>rosids</taxon>
        <taxon>fabids</taxon>
        <taxon>Malpighiales</taxon>
        <taxon>Rhizophoraceae</taxon>
        <taxon>Rhizophora</taxon>
    </lineage>
</organism>
<dbReference type="EMBL" id="GGEC01071962">
    <property type="protein sequence ID" value="MBX52446.1"/>
    <property type="molecule type" value="Transcribed_RNA"/>
</dbReference>
<protein>
    <submittedName>
        <fullName evidence="1">Uncharacterized protein</fullName>
    </submittedName>
</protein>
<name>A0A2P2PCH1_RHIMU</name>
<proteinExistence type="predicted"/>
<accession>A0A2P2PCH1</accession>